<accession>A0ABU3Q727</accession>
<dbReference type="Pfam" id="PF12698">
    <property type="entry name" value="ABC2_membrane_3"/>
    <property type="match status" value="1"/>
</dbReference>
<protein>
    <submittedName>
        <fullName evidence="7">ABC transporter permease</fullName>
    </submittedName>
</protein>
<feature type="transmembrane region" description="Helical" evidence="5">
    <location>
        <begin position="237"/>
        <end position="258"/>
    </location>
</feature>
<sequence>MMGLFQSAYVIGRRDFVATVMSKTFLLFLAGPLLIIGFSVMLGDTTENMARRDTRPIVAVIADKAEFQLIEAARARLNPSFGQDMLPELVHAEPDYVIEGQVKDLLESRDKRILAVLTGGIAKSKLTGAIQENSPIRTRMAMIIEEARQHQAVASAKIPWQPTTVELVRVQESAGSLAASRSLTARTGQLLLFTLTLLLAGMLLSNLIEEKSNKVIEVLAAAVPVDAIFVGKLFGMLAVSLVGITVWTAAAAVGLHLWPLPGGGSLPEPAVGWPLFVLLVLIYYGSSYTLLGAAFLGIGSQAMSIREVQTLSMPITIAQLLFFLFASLAVGPYNSLLGIAAALFPFSSPMAMVARAAQTPELWPHLLALLWQMLWAWLTIKLAASLFRRNVMKSGSSLMPATLRSRRQDAAPAPSPGLK</sequence>
<comment type="subcellular location">
    <subcellularLocation>
        <location evidence="1">Membrane</location>
        <topology evidence="1">Multi-pass membrane protein</topology>
    </subcellularLocation>
</comment>
<feature type="domain" description="ABC-2 type transporter transmembrane" evidence="6">
    <location>
        <begin position="25"/>
        <end position="374"/>
    </location>
</feature>
<evidence type="ECO:0000256" key="5">
    <source>
        <dbReference type="SAM" id="Phobius"/>
    </source>
</evidence>
<comment type="caution">
    <text evidence="7">The sequence shown here is derived from an EMBL/GenBank/DDBJ whole genome shotgun (WGS) entry which is preliminary data.</text>
</comment>
<evidence type="ECO:0000256" key="4">
    <source>
        <dbReference type="ARBA" id="ARBA00023136"/>
    </source>
</evidence>
<feature type="transmembrane region" description="Helical" evidence="5">
    <location>
        <begin position="320"/>
        <end position="346"/>
    </location>
</feature>
<evidence type="ECO:0000313" key="8">
    <source>
        <dbReference type="Proteomes" id="UP001259572"/>
    </source>
</evidence>
<dbReference type="Proteomes" id="UP001259572">
    <property type="component" value="Unassembled WGS sequence"/>
</dbReference>
<keyword evidence="3 5" id="KW-1133">Transmembrane helix</keyword>
<evidence type="ECO:0000256" key="3">
    <source>
        <dbReference type="ARBA" id="ARBA00022989"/>
    </source>
</evidence>
<keyword evidence="4 5" id="KW-0472">Membrane</keyword>
<keyword evidence="8" id="KW-1185">Reference proteome</keyword>
<feature type="transmembrane region" description="Helical" evidence="5">
    <location>
        <begin position="20"/>
        <end position="42"/>
    </location>
</feature>
<evidence type="ECO:0000256" key="1">
    <source>
        <dbReference type="ARBA" id="ARBA00004141"/>
    </source>
</evidence>
<evidence type="ECO:0000256" key="2">
    <source>
        <dbReference type="ARBA" id="ARBA00022692"/>
    </source>
</evidence>
<name>A0ABU3Q727_9SPHN</name>
<keyword evidence="2 5" id="KW-0812">Transmembrane</keyword>
<dbReference type="InterPro" id="IPR013525">
    <property type="entry name" value="ABC2_TM"/>
</dbReference>
<evidence type="ECO:0000313" key="7">
    <source>
        <dbReference type="EMBL" id="MDT9599213.1"/>
    </source>
</evidence>
<feature type="transmembrane region" description="Helical" evidence="5">
    <location>
        <begin position="366"/>
        <end position="387"/>
    </location>
</feature>
<dbReference type="EMBL" id="JAVUPU010000004">
    <property type="protein sequence ID" value="MDT9599213.1"/>
    <property type="molecule type" value="Genomic_DNA"/>
</dbReference>
<evidence type="ECO:0000259" key="6">
    <source>
        <dbReference type="Pfam" id="PF12698"/>
    </source>
</evidence>
<gene>
    <name evidence="7" type="ORF">RQX22_09650</name>
</gene>
<feature type="transmembrane region" description="Helical" evidence="5">
    <location>
        <begin position="270"/>
        <end position="299"/>
    </location>
</feature>
<proteinExistence type="predicted"/>
<reference evidence="7 8" key="1">
    <citation type="submission" date="2023-05" db="EMBL/GenBank/DDBJ databases">
        <authorList>
            <person name="Guo Y."/>
        </authorList>
    </citation>
    <scope>NUCLEOTIDE SEQUENCE [LARGE SCALE GENOMIC DNA]</scope>
    <source>
        <strain evidence="7 8">GR2756</strain>
    </source>
</reference>
<organism evidence="7 8">
    <name type="scientific">Sphingosinicella rhizophila</name>
    <dbReference type="NCBI Taxonomy" id="3050082"/>
    <lineage>
        <taxon>Bacteria</taxon>
        <taxon>Pseudomonadati</taxon>
        <taxon>Pseudomonadota</taxon>
        <taxon>Alphaproteobacteria</taxon>
        <taxon>Sphingomonadales</taxon>
        <taxon>Sphingosinicellaceae</taxon>
        <taxon>Sphingosinicella</taxon>
    </lineage>
</organism>
<dbReference type="RefSeq" id="WP_315725929.1">
    <property type="nucleotide sequence ID" value="NZ_JAVUPU010000004.1"/>
</dbReference>